<proteinExistence type="predicted"/>
<sequence>MPKRGCPFGVAAPLQLKVRVGLKELSRGVCGERHSREVFDVSETVFRACSSCVRSVEGKAACSQCERPQCGRCLRTCWGCGTSTCTLCCTVDDSDVHERALCSSCAMFED</sequence>
<dbReference type="RefSeq" id="XP_045143995.1">
    <property type="nucleotide sequence ID" value="XM_045288060.1"/>
</dbReference>
<gene>
    <name evidence="2" type="primary">SIVA1</name>
</gene>
<keyword evidence="1" id="KW-1185">Reference proteome</keyword>
<reference evidence="2" key="1">
    <citation type="submission" date="2025-08" db="UniProtKB">
        <authorList>
            <consortium name="RefSeq"/>
        </authorList>
    </citation>
    <scope>IDENTIFICATION</scope>
</reference>
<dbReference type="Proteomes" id="UP000694863">
    <property type="component" value="Unplaced"/>
</dbReference>
<evidence type="ECO:0000313" key="1">
    <source>
        <dbReference type="Proteomes" id="UP000694863"/>
    </source>
</evidence>
<name>A0AC55CWY4_ECHTE</name>
<protein>
    <submittedName>
        <fullName evidence="2">Apoptosis regulatory protein Siva isoform X2</fullName>
    </submittedName>
</protein>
<organism evidence="1 2">
    <name type="scientific">Echinops telfairi</name>
    <name type="common">Lesser hedgehog tenrec</name>
    <dbReference type="NCBI Taxonomy" id="9371"/>
    <lineage>
        <taxon>Eukaryota</taxon>
        <taxon>Metazoa</taxon>
        <taxon>Chordata</taxon>
        <taxon>Craniata</taxon>
        <taxon>Vertebrata</taxon>
        <taxon>Euteleostomi</taxon>
        <taxon>Mammalia</taxon>
        <taxon>Eutheria</taxon>
        <taxon>Afrotheria</taxon>
        <taxon>Tenrecidae</taxon>
        <taxon>Tenrecinae</taxon>
        <taxon>Echinops</taxon>
    </lineage>
</organism>
<accession>A0AC55CWY4</accession>
<evidence type="ECO:0000313" key="2">
    <source>
        <dbReference type="RefSeq" id="XP_045143995.1"/>
    </source>
</evidence>